<keyword evidence="3" id="KW-0832">Ubl conjugation</keyword>
<dbReference type="SUPFAM" id="SSF56349">
    <property type="entry name" value="DNA breaking-rejoining enzymes"/>
    <property type="match status" value="1"/>
</dbReference>
<dbReference type="EnsemblMetazoa" id="XM_038189584.1">
    <property type="protein sequence ID" value="XP_038045512.1"/>
    <property type="gene ID" value="LOC119720063"/>
</dbReference>
<dbReference type="Gene3D" id="1.10.443.10">
    <property type="entry name" value="Intergrase catalytic core"/>
    <property type="match status" value="1"/>
</dbReference>
<keyword evidence="8" id="KW-1185">Reference proteome</keyword>
<feature type="compositionally biased region" description="Basic and acidic residues" evidence="5">
    <location>
        <begin position="362"/>
        <end position="371"/>
    </location>
</feature>
<evidence type="ECO:0000256" key="5">
    <source>
        <dbReference type="SAM" id="MobiDB-lite"/>
    </source>
</evidence>
<feature type="compositionally biased region" description="Basic and acidic residues" evidence="5">
    <location>
        <begin position="206"/>
        <end position="215"/>
    </location>
</feature>
<accession>A0A913Z1G4</accession>
<dbReference type="AlphaFoldDB" id="A0A913Z1G4"/>
<feature type="region of interest" description="Disordered" evidence="5">
    <location>
        <begin position="359"/>
        <end position="383"/>
    </location>
</feature>
<name>A0A913Z1G4_PATMI</name>
<keyword evidence="4" id="KW-0233">DNA recombination</keyword>
<dbReference type="GO" id="GO:0006310">
    <property type="term" value="P:DNA recombination"/>
    <property type="evidence" value="ECO:0007669"/>
    <property type="project" value="UniProtKB-KW"/>
</dbReference>
<organism evidence="7 8">
    <name type="scientific">Patiria miniata</name>
    <name type="common">Bat star</name>
    <name type="synonym">Asterina miniata</name>
    <dbReference type="NCBI Taxonomy" id="46514"/>
    <lineage>
        <taxon>Eukaryota</taxon>
        <taxon>Metazoa</taxon>
        <taxon>Echinodermata</taxon>
        <taxon>Eleutherozoa</taxon>
        <taxon>Asterozoa</taxon>
        <taxon>Asteroidea</taxon>
        <taxon>Valvatacea</taxon>
        <taxon>Valvatida</taxon>
        <taxon>Asterinidae</taxon>
        <taxon>Patiria</taxon>
    </lineage>
</organism>
<protein>
    <recommendedName>
        <fullName evidence="6">ZMYM2-like/QRICH1 C-terminal domain-containing protein</fullName>
    </recommendedName>
</protein>
<keyword evidence="2" id="KW-0597">Phosphoprotein</keyword>
<feature type="compositionally biased region" description="Polar residues" evidence="5">
    <location>
        <begin position="372"/>
        <end position="383"/>
    </location>
</feature>
<evidence type="ECO:0000313" key="8">
    <source>
        <dbReference type="Proteomes" id="UP000887568"/>
    </source>
</evidence>
<evidence type="ECO:0000313" key="7">
    <source>
        <dbReference type="EnsemblMetazoa" id="XP_038045512.1"/>
    </source>
</evidence>
<dbReference type="OrthoDB" id="2434995at2759"/>
<dbReference type="RefSeq" id="XP_038045512.1">
    <property type="nucleotide sequence ID" value="XM_038189584.1"/>
</dbReference>
<evidence type="ECO:0000256" key="3">
    <source>
        <dbReference type="ARBA" id="ARBA00022843"/>
    </source>
</evidence>
<dbReference type="PANTHER" id="PTHR21446">
    <property type="entry name" value="DUF3504 DOMAIN-CONTAINING PROTEIN"/>
    <property type="match status" value="1"/>
</dbReference>
<dbReference type="GO" id="GO:0003677">
    <property type="term" value="F:DNA binding"/>
    <property type="evidence" value="ECO:0007669"/>
    <property type="project" value="InterPro"/>
</dbReference>
<feature type="domain" description="ZMYM2-like/QRICH1 C-terminal" evidence="6">
    <location>
        <begin position="144"/>
        <end position="287"/>
    </location>
</feature>
<proteinExistence type="predicted"/>
<reference evidence="7" key="1">
    <citation type="submission" date="2022-11" db="UniProtKB">
        <authorList>
            <consortium name="EnsemblMetazoa"/>
        </authorList>
    </citation>
    <scope>IDENTIFICATION</scope>
</reference>
<dbReference type="InterPro" id="IPR011010">
    <property type="entry name" value="DNA_brk_join_enz"/>
</dbReference>
<dbReference type="InterPro" id="IPR052787">
    <property type="entry name" value="MAVS"/>
</dbReference>
<dbReference type="GeneID" id="119720063"/>
<evidence type="ECO:0000256" key="2">
    <source>
        <dbReference type="ARBA" id="ARBA00022553"/>
    </source>
</evidence>
<dbReference type="OMA" id="IPENGPW"/>
<dbReference type="Pfam" id="PF12012">
    <property type="entry name" value="DUF3504"/>
    <property type="match status" value="1"/>
</dbReference>
<evidence type="ECO:0000259" key="6">
    <source>
        <dbReference type="Pfam" id="PF12012"/>
    </source>
</evidence>
<dbReference type="Proteomes" id="UP000887568">
    <property type="component" value="Unplaced"/>
</dbReference>
<keyword evidence="1" id="KW-1017">Isopeptide bond</keyword>
<evidence type="ECO:0000256" key="4">
    <source>
        <dbReference type="ARBA" id="ARBA00023172"/>
    </source>
</evidence>
<dbReference type="InterPro" id="IPR013762">
    <property type="entry name" value="Integrase-like_cat_sf"/>
</dbReference>
<evidence type="ECO:0000256" key="1">
    <source>
        <dbReference type="ARBA" id="ARBA00022499"/>
    </source>
</evidence>
<sequence length="440" mass="49622">MAATSTDVPTFASISDIDLKDLIDAADSNNTKKQIKYAINRLDAYARFVGTTLSAVEALSMRALDEFLCRFYASLRKLDGKLYTKKSMQGIRYGLQRHIQALHDWDLSKQREFAGSNKVFKAMLVKLKREGKGFVRHKSPISVADMEKMQASNDLDMSTPRGLQNKVFVDVMVYFCNRGRENLRDMKPSDFIISQDEDDIQYVTRRDQMTKNNRENDDESSSGFMYEIPDNDRCPVRSLKLYLSKLNPKSPDTFWQRPKETAPPDDGPWYCIGPVGTNTLGSKMKIISTKAGCSKVYTNHCLRATCVTVLDSAGFASRDIMSVSGHHSEQSIKHYSKTSDDKKKQMSAALASQLTVNQQDQHYSELDDDNNKPSTHQQQNRSTALENINLPLTSSQEEEILQELSATSATNALNITNDVKSTTSQNFNFHGCVVNFYNAK</sequence>
<dbReference type="PANTHER" id="PTHR21446:SF12">
    <property type="entry name" value="POTASSIUM CHANNEL TETRAMERIZATION DOMAIN CONTAINING 1"/>
    <property type="match status" value="1"/>
</dbReference>
<dbReference type="GO" id="GO:0015074">
    <property type="term" value="P:DNA integration"/>
    <property type="evidence" value="ECO:0007669"/>
    <property type="project" value="InterPro"/>
</dbReference>
<feature type="region of interest" description="Disordered" evidence="5">
    <location>
        <begin position="206"/>
        <end position="229"/>
    </location>
</feature>
<dbReference type="InterPro" id="IPR021893">
    <property type="entry name" value="ZMYM2-like_C"/>
</dbReference>